<feature type="modified residue" description="4-aspartylphosphate" evidence="1">
    <location>
        <position position="54"/>
    </location>
</feature>
<gene>
    <name evidence="4" type="ORF">GXP67_21005</name>
</gene>
<feature type="domain" description="Response regulatory" evidence="2">
    <location>
        <begin position="3"/>
        <end position="114"/>
    </location>
</feature>
<protein>
    <submittedName>
        <fullName evidence="4">Response regulator transcription factor</fullName>
    </submittedName>
</protein>
<organism evidence="4 5">
    <name type="scientific">Rhodocytophaga rosea</name>
    <dbReference type="NCBI Taxonomy" id="2704465"/>
    <lineage>
        <taxon>Bacteria</taxon>
        <taxon>Pseudomonadati</taxon>
        <taxon>Bacteroidota</taxon>
        <taxon>Cytophagia</taxon>
        <taxon>Cytophagales</taxon>
        <taxon>Rhodocytophagaceae</taxon>
        <taxon>Rhodocytophaga</taxon>
    </lineage>
</organism>
<dbReference type="GO" id="GO:0000156">
    <property type="term" value="F:phosphorelay response regulator activity"/>
    <property type="evidence" value="ECO:0007669"/>
    <property type="project" value="InterPro"/>
</dbReference>
<evidence type="ECO:0000259" key="3">
    <source>
        <dbReference type="PROSITE" id="PS50930"/>
    </source>
</evidence>
<dbReference type="SMART" id="SM00850">
    <property type="entry name" value="LytTR"/>
    <property type="match status" value="1"/>
</dbReference>
<dbReference type="SMART" id="SM00448">
    <property type="entry name" value="REC"/>
    <property type="match status" value="1"/>
</dbReference>
<proteinExistence type="predicted"/>
<sequence length="246" mass="28301">MIRCLVVDDEPHAIELLTSYISKVPSMDLEFSTTDPIEALHYVQYHKPGLIFLDIHMPELDGMQFLKLLAGRSKVILTTAYAEYALEGYEHDIVDYLLKPILLERFLKAVQKAMHLLETPSVEQPVSGKNTSSEEDFIFVKTETRNKIIQIQLADIEYIEGLGNYVSFYTSTARIVTLLTMKELEERLPTTKFIRIHHSYVVPVHKITQVEGNRLHIGTHKLPIGETYKKAFLLMLESRILKSKKQ</sequence>
<evidence type="ECO:0000313" key="4">
    <source>
        <dbReference type="EMBL" id="QHT68950.1"/>
    </source>
</evidence>
<dbReference type="Gene3D" id="2.40.50.1020">
    <property type="entry name" value="LytTr DNA-binding domain"/>
    <property type="match status" value="1"/>
</dbReference>
<evidence type="ECO:0000256" key="1">
    <source>
        <dbReference type="PROSITE-ProRule" id="PRU00169"/>
    </source>
</evidence>
<dbReference type="InterPro" id="IPR011006">
    <property type="entry name" value="CheY-like_superfamily"/>
</dbReference>
<evidence type="ECO:0000259" key="2">
    <source>
        <dbReference type="PROSITE" id="PS50110"/>
    </source>
</evidence>
<dbReference type="Pfam" id="PF04397">
    <property type="entry name" value="LytTR"/>
    <property type="match status" value="1"/>
</dbReference>
<dbReference type="GO" id="GO:0003677">
    <property type="term" value="F:DNA binding"/>
    <property type="evidence" value="ECO:0007669"/>
    <property type="project" value="InterPro"/>
</dbReference>
<name>A0A6C0GMU1_9BACT</name>
<keyword evidence="1" id="KW-0597">Phosphoprotein</keyword>
<dbReference type="SUPFAM" id="SSF52172">
    <property type="entry name" value="CheY-like"/>
    <property type="match status" value="1"/>
</dbReference>
<feature type="domain" description="HTH LytTR-type" evidence="3">
    <location>
        <begin position="143"/>
        <end position="207"/>
    </location>
</feature>
<evidence type="ECO:0000313" key="5">
    <source>
        <dbReference type="Proteomes" id="UP000480178"/>
    </source>
</evidence>
<dbReference type="Proteomes" id="UP000480178">
    <property type="component" value="Chromosome"/>
</dbReference>
<dbReference type="PANTHER" id="PTHR37299">
    <property type="entry name" value="TRANSCRIPTIONAL REGULATOR-RELATED"/>
    <property type="match status" value="1"/>
</dbReference>
<dbReference type="PROSITE" id="PS50930">
    <property type="entry name" value="HTH_LYTTR"/>
    <property type="match status" value="1"/>
</dbReference>
<accession>A0A6C0GMU1</accession>
<reference evidence="4 5" key="1">
    <citation type="submission" date="2020-01" db="EMBL/GenBank/DDBJ databases">
        <authorList>
            <person name="Kim M.K."/>
        </authorList>
    </citation>
    <scope>NUCLEOTIDE SEQUENCE [LARGE SCALE GENOMIC DNA]</scope>
    <source>
        <strain evidence="4 5">172606-1</strain>
    </source>
</reference>
<dbReference type="AlphaFoldDB" id="A0A6C0GMU1"/>
<dbReference type="PANTHER" id="PTHR37299:SF1">
    <property type="entry name" value="STAGE 0 SPORULATION PROTEIN A HOMOLOG"/>
    <property type="match status" value="1"/>
</dbReference>
<dbReference type="RefSeq" id="WP_162444947.1">
    <property type="nucleotide sequence ID" value="NZ_CP048222.1"/>
</dbReference>
<dbReference type="InterPro" id="IPR007492">
    <property type="entry name" value="LytTR_DNA-bd_dom"/>
</dbReference>
<dbReference type="EMBL" id="CP048222">
    <property type="protein sequence ID" value="QHT68950.1"/>
    <property type="molecule type" value="Genomic_DNA"/>
</dbReference>
<dbReference type="Pfam" id="PF00072">
    <property type="entry name" value="Response_reg"/>
    <property type="match status" value="1"/>
</dbReference>
<dbReference type="InterPro" id="IPR001789">
    <property type="entry name" value="Sig_transdc_resp-reg_receiver"/>
</dbReference>
<keyword evidence="5" id="KW-1185">Reference proteome</keyword>
<dbReference type="Gene3D" id="3.40.50.2300">
    <property type="match status" value="1"/>
</dbReference>
<dbReference type="KEGG" id="rhoz:GXP67_21005"/>
<dbReference type="InterPro" id="IPR046947">
    <property type="entry name" value="LytR-like"/>
</dbReference>
<dbReference type="PROSITE" id="PS50110">
    <property type="entry name" value="RESPONSE_REGULATORY"/>
    <property type="match status" value="1"/>
</dbReference>